<dbReference type="SMART" id="SM00219">
    <property type="entry name" value="TyrKc"/>
    <property type="match status" value="1"/>
</dbReference>
<keyword evidence="2" id="KW-0547">Nucleotide-binding</keyword>
<dbReference type="InterPro" id="IPR008266">
    <property type="entry name" value="Tyr_kinase_AS"/>
</dbReference>
<dbReference type="STRING" id="6689.A0A3R7MVG9"/>
<feature type="compositionally biased region" description="Pro residues" evidence="6">
    <location>
        <begin position="228"/>
        <end position="246"/>
    </location>
</feature>
<dbReference type="CDD" id="cd00192">
    <property type="entry name" value="PTKc"/>
    <property type="match status" value="1"/>
</dbReference>
<keyword evidence="3" id="KW-0418">Kinase</keyword>
<evidence type="ECO:0000313" key="9">
    <source>
        <dbReference type="Proteomes" id="UP000283509"/>
    </source>
</evidence>
<evidence type="ECO:0000256" key="6">
    <source>
        <dbReference type="SAM" id="MobiDB-lite"/>
    </source>
</evidence>
<evidence type="ECO:0000256" key="5">
    <source>
        <dbReference type="ARBA" id="ARBA00023137"/>
    </source>
</evidence>
<dbReference type="Pfam" id="PF07714">
    <property type="entry name" value="PK_Tyr_Ser-Thr"/>
    <property type="match status" value="1"/>
</dbReference>
<feature type="compositionally biased region" description="Pro residues" evidence="6">
    <location>
        <begin position="132"/>
        <end position="162"/>
    </location>
</feature>
<dbReference type="AlphaFoldDB" id="A0A3R7MVG9"/>
<dbReference type="OrthoDB" id="3256376at2759"/>
<accession>A0A3R7MVG9</accession>
<keyword evidence="5" id="KW-0829">Tyrosine-protein kinase</keyword>
<evidence type="ECO:0000313" key="8">
    <source>
        <dbReference type="EMBL" id="ROT70741.1"/>
    </source>
</evidence>
<dbReference type="Proteomes" id="UP000283509">
    <property type="component" value="Unassembled WGS sequence"/>
</dbReference>
<dbReference type="Gene3D" id="1.10.510.10">
    <property type="entry name" value="Transferase(Phosphotransferase) domain 1"/>
    <property type="match status" value="1"/>
</dbReference>
<dbReference type="FunFam" id="1.10.510.10:FF:000554">
    <property type="entry name" value="Predicted protein"/>
    <property type="match status" value="1"/>
</dbReference>
<dbReference type="InterPro" id="IPR020635">
    <property type="entry name" value="Tyr_kinase_cat_dom"/>
</dbReference>
<feature type="compositionally biased region" description="Pro residues" evidence="6">
    <location>
        <begin position="189"/>
        <end position="218"/>
    </location>
</feature>
<evidence type="ECO:0000256" key="2">
    <source>
        <dbReference type="ARBA" id="ARBA00022741"/>
    </source>
</evidence>
<dbReference type="PANTHER" id="PTHR24416:SF481">
    <property type="entry name" value="TIE-LIKE RECEPTOR TYROSINE KINASE"/>
    <property type="match status" value="1"/>
</dbReference>
<dbReference type="GO" id="GO:0043235">
    <property type="term" value="C:receptor complex"/>
    <property type="evidence" value="ECO:0007669"/>
    <property type="project" value="TreeGrafter"/>
</dbReference>
<dbReference type="PROSITE" id="PS50011">
    <property type="entry name" value="PROTEIN_KINASE_DOM"/>
    <property type="match status" value="1"/>
</dbReference>
<dbReference type="GO" id="GO:0005886">
    <property type="term" value="C:plasma membrane"/>
    <property type="evidence" value="ECO:0007669"/>
    <property type="project" value="TreeGrafter"/>
</dbReference>
<evidence type="ECO:0000256" key="1">
    <source>
        <dbReference type="ARBA" id="ARBA00022679"/>
    </source>
</evidence>
<dbReference type="PROSITE" id="PS00109">
    <property type="entry name" value="PROTEIN_KINASE_TYR"/>
    <property type="match status" value="1"/>
</dbReference>
<reference evidence="8 9" key="2">
    <citation type="submission" date="2019-01" db="EMBL/GenBank/DDBJ databases">
        <title>The decoding of complex shrimp genome reveals the adaptation for benthos swimmer, frequently molting mechanism and breeding impact on genome.</title>
        <authorList>
            <person name="Sun Y."/>
            <person name="Gao Y."/>
            <person name="Yu Y."/>
        </authorList>
    </citation>
    <scope>NUCLEOTIDE SEQUENCE [LARGE SCALE GENOMIC DNA]</scope>
    <source>
        <tissue evidence="8">Muscle</tissue>
    </source>
</reference>
<evidence type="ECO:0000256" key="3">
    <source>
        <dbReference type="ARBA" id="ARBA00022777"/>
    </source>
</evidence>
<gene>
    <name evidence="8" type="ORF">C7M84_010961</name>
</gene>
<feature type="region of interest" description="Disordered" evidence="6">
    <location>
        <begin position="88"/>
        <end position="117"/>
    </location>
</feature>
<feature type="region of interest" description="Disordered" evidence="6">
    <location>
        <begin position="132"/>
        <end position="246"/>
    </location>
</feature>
<name>A0A3R7MVG9_PENVA</name>
<comment type="caution">
    <text evidence="8">The sequence shown here is derived from an EMBL/GenBank/DDBJ whole genome shotgun (WGS) entry which is preliminary data.</text>
</comment>
<keyword evidence="9" id="KW-1185">Reference proteome</keyword>
<dbReference type="SUPFAM" id="SSF56112">
    <property type="entry name" value="Protein kinase-like (PK-like)"/>
    <property type="match status" value="1"/>
</dbReference>
<dbReference type="GO" id="GO:0007169">
    <property type="term" value="P:cell surface receptor protein tyrosine kinase signaling pathway"/>
    <property type="evidence" value="ECO:0007669"/>
    <property type="project" value="TreeGrafter"/>
</dbReference>
<feature type="compositionally biased region" description="Pro residues" evidence="6">
    <location>
        <begin position="172"/>
        <end position="181"/>
    </location>
</feature>
<reference evidence="8 9" key="1">
    <citation type="submission" date="2018-04" db="EMBL/GenBank/DDBJ databases">
        <authorList>
            <person name="Zhang X."/>
            <person name="Yuan J."/>
            <person name="Li F."/>
            <person name="Xiang J."/>
        </authorList>
    </citation>
    <scope>NUCLEOTIDE SEQUENCE [LARGE SCALE GENOMIC DNA]</scope>
    <source>
        <tissue evidence="8">Muscle</tissue>
    </source>
</reference>
<dbReference type="InterPro" id="IPR011009">
    <property type="entry name" value="Kinase-like_dom_sf"/>
</dbReference>
<sequence length="427" mass="46713">MEYVMFGKLLAFLRDHRTRHNYYNFSSDTEALTSRDLTRFACQIATGCDYLQSRGPIPPLAQANPSLVPANPSPCPCPANPSPCPLSSQSLPMPPVPASPSPYPLSQPIPPHAPCPGQSLAMPPVPANPSPCPCPSQSLPMPPAPANPSPCPLSRPIPPHAPCPGQSLPISPAQPIPPHAPCPSQSLPMPLPQPIPPHAPCPSQPSPCPAQPIPPHAPYPSQSLPMPLSQPVPPHAPVPASPSPCPLSQPVPPMPPIIHRDLASRNILVDHNKVCKIADFGLARSVKDLGSDIYEQKSRGALPIRWMAPESLYMNIFTHKSDVWSFGILCWEIVTLGSTPYPGMTAREVMRRVREGYRLDRPEHCRPELYHIVTKCWHQDLNKRPTFSELKVELANLLDSQPGYIIDLENFPEGSYYSMHENNEEKL</sequence>
<organism evidence="8 9">
    <name type="scientific">Penaeus vannamei</name>
    <name type="common">Whiteleg shrimp</name>
    <name type="synonym">Litopenaeus vannamei</name>
    <dbReference type="NCBI Taxonomy" id="6689"/>
    <lineage>
        <taxon>Eukaryota</taxon>
        <taxon>Metazoa</taxon>
        <taxon>Ecdysozoa</taxon>
        <taxon>Arthropoda</taxon>
        <taxon>Crustacea</taxon>
        <taxon>Multicrustacea</taxon>
        <taxon>Malacostraca</taxon>
        <taxon>Eumalacostraca</taxon>
        <taxon>Eucarida</taxon>
        <taxon>Decapoda</taxon>
        <taxon>Dendrobranchiata</taxon>
        <taxon>Penaeoidea</taxon>
        <taxon>Penaeidae</taxon>
        <taxon>Penaeus</taxon>
    </lineage>
</organism>
<keyword evidence="1" id="KW-0808">Transferase</keyword>
<dbReference type="InterPro" id="IPR001245">
    <property type="entry name" value="Ser-Thr/Tyr_kinase_cat_dom"/>
</dbReference>
<evidence type="ECO:0000259" key="7">
    <source>
        <dbReference type="PROSITE" id="PS50011"/>
    </source>
</evidence>
<dbReference type="InterPro" id="IPR000719">
    <property type="entry name" value="Prot_kinase_dom"/>
</dbReference>
<evidence type="ECO:0000256" key="4">
    <source>
        <dbReference type="ARBA" id="ARBA00022840"/>
    </source>
</evidence>
<dbReference type="GO" id="GO:0005524">
    <property type="term" value="F:ATP binding"/>
    <property type="evidence" value="ECO:0007669"/>
    <property type="project" value="UniProtKB-KW"/>
</dbReference>
<feature type="domain" description="Protein kinase" evidence="7">
    <location>
        <begin position="1"/>
        <end position="404"/>
    </location>
</feature>
<dbReference type="EMBL" id="QCYY01002390">
    <property type="protein sequence ID" value="ROT70741.1"/>
    <property type="molecule type" value="Genomic_DNA"/>
</dbReference>
<protein>
    <recommendedName>
        <fullName evidence="7">Protein kinase domain-containing protein</fullName>
    </recommendedName>
</protein>
<dbReference type="PANTHER" id="PTHR24416">
    <property type="entry name" value="TYROSINE-PROTEIN KINASE RECEPTOR"/>
    <property type="match status" value="1"/>
</dbReference>
<dbReference type="GO" id="GO:0004714">
    <property type="term" value="F:transmembrane receptor protein tyrosine kinase activity"/>
    <property type="evidence" value="ECO:0007669"/>
    <property type="project" value="TreeGrafter"/>
</dbReference>
<proteinExistence type="predicted"/>
<feature type="compositionally biased region" description="Pro residues" evidence="6">
    <location>
        <begin position="92"/>
        <end position="114"/>
    </location>
</feature>
<keyword evidence="4" id="KW-0067">ATP-binding</keyword>
<dbReference type="InterPro" id="IPR050122">
    <property type="entry name" value="RTK"/>
</dbReference>